<evidence type="ECO:0000259" key="4">
    <source>
        <dbReference type="PROSITE" id="PS51339"/>
    </source>
</evidence>
<dbReference type="PANTHER" id="PTHR10807:SF8">
    <property type="entry name" value="PHOSPHATIDYLINOSITOL-3-PHOSPHATE PHOSPHATASE"/>
    <property type="match status" value="1"/>
</dbReference>
<dbReference type="PROSITE" id="PS51339">
    <property type="entry name" value="PPASE_MYOTUBULARIN"/>
    <property type="match status" value="1"/>
</dbReference>
<feature type="active site" description="Phosphocysteine intermediate" evidence="2">
    <location>
        <position position="22"/>
    </location>
</feature>
<dbReference type="GO" id="GO:0004438">
    <property type="term" value="F:phosphatidylinositol-3-phosphate phosphatase activity"/>
    <property type="evidence" value="ECO:0007669"/>
    <property type="project" value="TreeGrafter"/>
</dbReference>
<dbReference type="Pfam" id="PF06602">
    <property type="entry name" value="Myotub-related"/>
    <property type="match status" value="1"/>
</dbReference>
<dbReference type="PANTHER" id="PTHR10807">
    <property type="entry name" value="MYOTUBULARIN-RELATED"/>
    <property type="match status" value="1"/>
</dbReference>
<feature type="domain" description="Myotubularin phosphatase" evidence="4">
    <location>
        <begin position="1"/>
        <end position="205"/>
    </location>
</feature>
<dbReference type="InterPro" id="IPR029021">
    <property type="entry name" value="Prot-tyrosine_phosphatase-like"/>
</dbReference>
<dbReference type="InterPro" id="IPR010569">
    <property type="entry name" value="Myotubularin-like_Pase_dom"/>
</dbReference>
<evidence type="ECO:0000313" key="6">
    <source>
        <dbReference type="WBParaSite" id="HPBE_0002705501-mRNA-1"/>
    </source>
</evidence>
<organism evidence="5 6">
    <name type="scientific">Heligmosomoides polygyrus</name>
    <name type="common">Parasitic roundworm</name>
    <dbReference type="NCBI Taxonomy" id="6339"/>
    <lineage>
        <taxon>Eukaryota</taxon>
        <taxon>Metazoa</taxon>
        <taxon>Ecdysozoa</taxon>
        <taxon>Nematoda</taxon>
        <taxon>Chromadorea</taxon>
        <taxon>Rhabditida</taxon>
        <taxon>Rhabditina</taxon>
        <taxon>Rhabditomorpha</taxon>
        <taxon>Strongyloidea</taxon>
        <taxon>Heligmosomidae</taxon>
        <taxon>Heligmosomoides</taxon>
    </lineage>
</organism>
<evidence type="ECO:0000256" key="2">
    <source>
        <dbReference type="PIRSR" id="PIRSR630564-1"/>
    </source>
</evidence>
<reference evidence="6" key="1">
    <citation type="submission" date="2019-09" db="UniProtKB">
        <authorList>
            <consortium name="WormBaseParasite"/>
        </authorList>
    </citation>
    <scope>IDENTIFICATION</scope>
</reference>
<evidence type="ECO:0000256" key="3">
    <source>
        <dbReference type="PIRSR" id="PIRSR630564-2"/>
    </source>
</evidence>
<protein>
    <submittedName>
        <fullName evidence="6">Myotubularin phosphatase domain-containing protein</fullName>
    </submittedName>
</protein>
<name>A0A183GWI5_HELPZ</name>
<dbReference type="SUPFAM" id="SSF52799">
    <property type="entry name" value="(Phosphotyrosine protein) phosphatases II"/>
    <property type="match status" value="1"/>
</dbReference>
<proteinExistence type="inferred from homology"/>
<sequence length="208" mass="23935">LFKRIAPIKSASSAGISCVVHCSDGWDRTSQTVSLAQLLLDPFYRTIHGFQVLIEKDWLGFGHKFDDRCAHVGALNDEAAKEVSPVFSQFLDCVHQVMRQRPRAFQFNDRYLIDIHEHVYSCQYGTFIGNCEKDRKVRIRATCARRLVTTFALLGCWDLWRSLRPEEREMCIELFLIGIYLARSSCLRPSVFSGLETITPYSCLPSYR</sequence>
<dbReference type="AlphaFoldDB" id="A0A183GWI5"/>
<dbReference type="GO" id="GO:0005737">
    <property type="term" value="C:cytoplasm"/>
    <property type="evidence" value="ECO:0007669"/>
    <property type="project" value="TreeGrafter"/>
</dbReference>
<dbReference type="InterPro" id="IPR030564">
    <property type="entry name" value="Myotubularin"/>
</dbReference>
<comment type="similarity">
    <text evidence="1">Belongs to the protein-tyrosine phosphatase family. Non-receptor class myotubularin subfamily.</text>
</comment>
<evidence type="ECO:0000256" key="1">
    <source>
        <dbReference type="ARBA" id="ARBA00007471"/>
    </source>
</evidence>
<dbReference type="InterPro" id="IPR016130">
    <property type="entry name" value="Tyr_Pase_AS"/>
</dbReference>
<feature type="binding site" evidence="3">
    <location>
        <begin position="22"/>
        <end position="28"/>
    </location>
    <ligand>
        <name>substrate</name>
    </ligand>
</feature>
<dbReference type="GO" id="GO:0046856">
    <property type="term" value="P:phosphatidylinositol dephosphorylation"/>
    <property type="evidence" value="ECO:0007669"/>
    <property type="project" value="TreeGrafter"/>
</dbReference>
<dbReference type="GO" id="GO:0106018">
    <property type="term" value="F:phosphatidylinositol-3,5-bisphosphate phosphatase activity"/>
    <property type="evidence" value="ECO:0007669"/>
    <property type="project" value="TreeGrafter"/>
</dbReference>
<dbReference type="WBParaSite" id="HPBE_0002705501-mRNA-1">
    <property type="protein sequence ID" value="HPBE_0002705501-mRNA-1"/>
    <property type="gene ID" value="HPBE_0002705501"/>
</dbReference>
<dbReference type="Proteomes" id="UP000050761">
    <property type="component" value="Unassembled WGS sequence"/>
</dbReference>
<keyword evidence="5" id="KW-1185">Reference proteome</keyword>
<accession>A0A183GWI5</accession>
<dbReference type="PROSITE" id="PS00383">
    <property type="entry name" value="TYR_PHOSPHATASE_1"/>
    <property type="match status" value="1"/>
</dbReference>
<evidence type="ECO:0000313" key="5">
    <source>
        <dbReference type="Proteomes" id="UP000050761"/>
    </source>
</evidence>